<comment type="caution">
    <text evidence="1">The sequence shown here is derived from an EMBL/GenBank/DDBJ whole genome shotgun (WGS) entry which is preliminary data.</text>
</comment>
<dbReference type="EMBL" id="JBHUDM010000002">
    <property type="protein sequence ID" value="MFD1641536.1"/>
    <property type="molecule type" value="Genomic_DNA"/>
</dbReference>
<accession>A0ABD6D988</accession>
<dbReference type="Pfam" id="PF02635">
    <property type="entry name" value="DsrE"/>
    <property type="match status" value="1"/>
</dbReference>
<name>A0ABD6D988_9EURY</name>
<reference evidence="1 2" key="1">
    <citation type="journal article" date="2019" name="Int. J. Syst. Evol. Microbiol.">
        <title>The Global Catalogue of Microorganisms (GCM) 10K type strain sequencing project: providing services to taxonomists for standard genome sequencing and annotation.</title>
        <authorList>
            <consortium name="The Broad Institute Genomics Platform"/>
            <consortium name="The Broad Institute Genome Sequencing Center for Infectious Disease"/>
            <person name="Wu L."/>
            <person name="Ma J."/>
        </authorList>
    </citation>
    <scope>NUCLEOTIDE SEQUENCE [LARGE SCALE GENOMIC DNA]</scope>
    <source>
        <strain evidence="1 2">CGMCC 1.10593</strain>
    </source>
</reference>
<evidence type="ECO:0000313" key="2">
    <source>
        <dbReference type="Proteomes" id="UP001597052"/>
    </source>
</evidence>
<dbReference type="PANTHER" id="PTHR37691:SF1">
    <property type="entry name" value="BLR3518 PROTEIN"/>
    <property type="match status" value="1"/>
</dbReference>
<sequence>MSTQQGTVVHISTDEVSKWQMALRNLQNLVGDESVPTPPEALEVVITGPGVQFLLESSPEAYKIRKMVEAGVTVAACSNSLSRFGHDPEAVVDGVSIVHSGVAEVVRVQQGGTDYLKLP</sequence>
<dbReference type="RefSeq" id="WP_256396862.1">
    <property type="nucleotide sequence ID" value="NZ_JANHDJ010000005.1"/>
</dbReference>
<dbReference type="InterPro" id="IPR027396">
    <property type="entry name" value="DsrEFH-like"/>
</dbReference>
<dbReference type="SUPFAM" id="SSF75169">
    <property type="entry name" value="DsrEFH-like"/>
    <property type="match status" value="1"/>
</dbReference>
<gene>
    <name evidence="1" type="ORF">ACFSBW_06570</name>
</gene>
<dbReference type="Gene3D" id="3.40.1260.10">
    <property type="entry name" value="DsrEFH-like"/>
    <property type="match status" value="1"/>
</dbReference>
<dbReference type="InterPro" id="IPR003787">
    <property type="entry name" value="Sulphur_relay_DsrE/F-like"/>
</dbReference>
<evidence type="ECO:0000313" key="1">
    <source>
        <dbReference type="EMBL" id="MFD1641536.1"/>
    </source>
</evidence>
<organism evidence="1 2">
    <name type="scientific">Halohasta litorea</name>
    <dbReference type="NCBI Taxonomy" id="869891"/>
    <lineage>
        <taxon>Archaea</taxon>
        <taxon>Methanobacteriati</taxon>
        <taxon>Methanobacteriota</taxon>
        <taxon>Stenosarchaea group</taxon>
        <taxon>Halobacteria</taxon>
        <taxon>Halobacteriales</taxon>
        <taxon>Haloferacaceae</taxon>
        <taxon>Halohasta</taxon>
    </lineage>
</organism>
<dbReference type="Proteomes" id="UP001597052">
    <property type="component" value="Unassembled WGS sequence"/>
</dbReference>
<proteinExistence type="predicted"/>
<keyword evidence="2" id="KW-1185">Reference proteome</keyword>
<dbReference type="AlphaFoldDB" id="A0ABD6D988"/>
<dbReference type="PANTHER" id="PTHR37691">
    <property type="entry name" value="BLR3518 PROTEIN"/>
    <property type="match status" value="1"/>
</dbReference>
<protein>
    <submittedName>
        <fullName evidence="1">DsrE family protein</fullName>
    </submittedName>
</protein>